<evidence type="ECO:0000256" key="3">
    <source>
        <dbReference type="ARBA" id="ARBA00022694"/>
    </source>
</evidence>
<dbReference type="HAMAP" id="MF_01262">
    <property type="entry name" value="CCA_bact_type2"/>
    <property type="match status" value="1"/>
</dbReference>
<feature type="binding site" evidence="11">
    <location>
        <position position="11"/>
    </location>
    <ligand>
        <name>CTP</name>
        <dbReference type="ChEBI" id="CHEBI:37563"/>
    </ligand>
</feature>
<dbReference type="InterPro" id="IPR003607">
    <property type="entry name" value="HD/PDEase_dom"/>
</dbReference>
<dbReference type="EC" id="3.1.4.-" evidence="11"/>
<feature type="binding site" evidence="11">
    <location>
        <position position="137"/>
    </location>
    <ligand>
        <name>ATP</name>
        <dbReference type="ChEBI" id="CHEBI:30616"/>
    </ligand>
</feature>
<evidence type="ECO:0000313" key="13">
    <source>
        <dbReference type="EMBL" id="MBR7800999.1"/>
    </source>
</evidence>
<dbReference type="RefSeq" id="WP_212676109.1">
    <property type="nucleotide sequence ID" value="NZ_JAGSPJ010000005.1"/>
</dbReference>
<dbReference type="Pfam" id="PF01966">
    <property type="entry name" value="HD"/>
    <property type="match status" value="1"/>
</dbReference>
<feature type="binding site" evidence="11">
    <location>
        <position position="11"/>
    </location>
    <ligand>
        <name>ATP</name>
        <dbReference type="ChEBI" id="CHEBI:30616"/>
    </ligand>
</feature>
<dbReference type="EC" id="3.1.3.-" evidence="11"/>
<comment type="domain">
    <text evidence="11">Comprises two domains: an N-terminal domain containing the nucleotidyltransferase activity and a C-terminal HD domain associated with both phosphodiesterase and phosphatase activities.</text>
</comment>
<dbReference type="Proteomes" id="UP000678545">
    <property type="component" value="Unassembled WGS sequence"/>
</dbReference>
<dbReference type="CDD" id="cd05398">
    <property type="entry name" value="NT_ClassII-CCAase"/>
    <property type="match status" value="1"/>
</dbReference>
<evidence type="ECO:0000256" key="7">
    <source>
        <dbReference type="ARBA" id="ARBA00022800"/>
    </source>
</evidence>
<dbReference type="InterPro" id="IPR002646">
    <property type="entry name" value="PolA_pol_head_dom"/>
</dbReference>
<comment type="cofactor">
    <cofactor evidence="11">
        <name>Ni(2+)</name>
        <dbReference type="ChEBI" id="CHEBI:49786"/>
    </cofactor>
    <text evidence="11">Nickel for phosphatase activity.</text>
</comment>
<feature type="domain" description="HD" evidence="12">
    <location>
        <begin position="230"/>
        <end position="325"/>
    </location>
</feature>
<dbReference type="SUPFAM" id="SSF81301">
    <property type="entry name" value="Nucleotidyltransferase"/>
    <property type="match status" value="1"/>
</dbReference>
<evidence type="ECO:0000256" key="2">
    <source>
        <dbReference type="ARBA" id="ARBA00022679"/>
    </source>
</evidence>
<dbReference type="GO" id="GO:0004112">
    <property type="term" value="F:cyclic-nucleotide phosphodiesterase activity"/>
    <property type="evidence" value="ECO:0007669"/>
    <property type="project" value="UniProtKB-UniRule"/>
</dbReference>
<feature type="binding site" evidence="11">
    <location>
        <position position="8"/>
    </location>
    <ligand>
        <name>CTP</name>
        <dbReference type="ChEBI" id="CHEBI:37563"/>
    </ligand>
</feature>
<sequence>MKTYVVGGAVRDALLGLPVQDRDYVVVGATPEQMVAKGFKPVGKDFPVFLHPHTNEEYALARTERKTAAGYKGFVFHTDPTVSLEQDLVRRDLTINAIARDEQGVLIDPYHGRADLEKGLFRHVSSAFEEDPVRILRIARFAARFSVAPHAFTVAPETMELMKSMVAAGEVDALVPERVWQEISRGLMEQKPSRMFEVLRECGALARLMPELNALWGVPQPAKFHPEIDTGAHIMLVVDYAAQQNYSLSIRFAALLHDLGKAVTDSNLWPRHHGHEALGVDLVKKLCERLRVPVDCRELAVMTTRDHGNVGRSREMRAATLQDMLERNDAFRKPQRFLDMLKAAECDCFGRSGLDDIQFPQVGFLTSVLNAALAVNAGAVAQPYLGQPQKIAEVVRVARINAIRPLLNIQHDGD</sequence>
<keyword evidence="11 13" id="KW-0378">Hydrolase</keyword>
<dbReference type="Gene3D" id="3.30.460.10">
    <property type="entry name" value="Beta Polymerase, domain 2"/>
    <property type="match status" value="1"/>
</dbReference>
<dbReference type="CDD" id="cd00077">
    <property type="entry name" value="HDc"/>
    <property type="match status" value="1"/>
</dbReference>
<dbReference type="GO" id="GO:0016791">
    <property type="term" value="F:phosphatase activity"/>
    <property type="evidence" value="ECO:0007669"/>
    <property type="project" value="UniProtKB-UniRule"/>
</dbReference>
<dbReference type="InterPro" id="IPR043519">
    <property type="entry name" value="NT_sf"/>
</dbReference>
<dbReference type="PANTHER" id="PTHR47545">
    <property type="entry name" value="MULTIFUNCTIONAL CCA PROTEIN"/>
    <property type="match status" value="1"/>
</dbReference>
<feature type="binding site" evidence="11">
    <location>
        <position position="91"/>
    </location>
    <ligand>
        <name>ATP</name>
        <dbReference type="ChEBI" id="CHEBI:30616"/>
    </ligand>
</feature>
<keyword evidence="9 11" id="KW-0460">Magnesium</keyword>
<keyword evidence="7 11" id="KW-0692">RNA repair</keyword>
<name>A0A941E5I3_9BURK</name>
<dbReference type="AlphaFoldDB" id="A0A941E5I3"/>
<comment type="similarity">
    <text evidence="11">Belongs to the tRNA nucleotidyltransferase/poly(A) polymerase family. Bacterial CCA-adding enzyme type 1 subfamily.</text>
</comment>
<evidence type="ECO:0000256" key="10">
    <source>
        <dbReference type="ARBA" id="ARBA00022884"/>
    </source>
</evidence>
<dbReference type="Gene3D" id="1.10.3090.10">
    <property type="entry name" value="cca-adding enzyme, domain 2"/>
    <property type="match status" value="1"/>
</dbReference>
<reference evidence="13" key="1">
    <citation type="submission" date="2021-04" db="EMBL/GenBank/DDBJ databases">
        <title>novel species isolated from subtropical streams in China.</title>
        <authorList>
            <person name="Lu H."/>
        </authorList>
    </citation>
    <scope>NUCLEOTIDE SEQUENCE</scope>
    <source>
        <strain evidence="13">FT137W</strain>
    </source>
</reference>
<evidence type="ECO:0000259" key="12">
    <source>
        <dbReference type="PROSITE" id="PS51831"/>
    </source>
</evidence>
<dbReference type="NCBIfam" id="NF008137">
    <property type="entry name" value="PRK10885.1"/>
    <property type="match status" value="1"/>
</dbReference>
<feature type="binding site" evidence="11">
    <location>
        <position position="8"/>
    </location>
    <ligand>
        <name>ATP</name>
        <dbReference type="ChEBI" id="CHEBI:30616"/>
    </ligand>
</feature>
<gene>
    <name evidence="11" type="primary">cca</name>
    <name evidence="13" type="ORF">KDM90_13400</name>
</gene>
<keyword evidence="2 11" id="KW-0808">Transferase</keyword>
<dbReference type="InterPro" id="IPR050124">
    <property type="entry name" value="tRNA_CCA-adding_enzyme"/>
</dbReference>
<comment type="subunit">
    <text evidence="11">Monomer. Can also form homodimers and oligomers.</text>
</comment>
<dbReference type="InterPro" id="IPR006674">
    <property type="entry name" value="HD_domain"/>
</dbReference>
<evidence type="ECO:0000313" key="14">
    <source>
        <dbReference type="Proteomes" id="UP000678545"/>
    </source>
</evidence>
<keyword evidence="10 11" id="KW-0694">RNA-binding</keyword>
<dbReference type="HAMAP" id="MF_01261">
    <property type="entry name" value="CCA_bact_type1"/>
    <property type="match status" value="1"/>
</dbReference>
<keyword evidence="8 11" id="KW-0067">ATP-binding</keyword>
<evidence type="ECO:0000256" key="4">
    <source>
        <dbReference type="ARBA" id="ARBA00022695"/>
    </source>
</evidence>
<evidence type="ECO:0000256" key="9">
    <source>
        <dbReference type="ARBA" id="ARBA00022842"/>
    </source>
</evidence>
<dbReference type="PANTHER" id="PTHR47545:SF1">
    <property type="entry name" value="MULTIFUNCTIONAL CCA PROTEIN"/>
    <property type="match status" value="1"/>
</dbReference>
<comment type="function">
    <text evidence="11">Catalyzes the addition and repair of the essential 3'-terminal CCA sequence in tRNAs without using a nucleic acid template. Adds these three nucleotides in the order of C, C, and A to the tRNA nucleotide-73, using CTP and ATP as substrates and producing inorganic pyrophosphate. tRNA 3'-terminal CCA addition is required both for tRNA processing and repair. Also involved in tRNA surveillance by mediating tandem CCA addition to generate a CCACCA at the 3' terminus of unstable tRNAs. While stable tRNAs receive only 3'-terminal CCA, unstable tRNAs are marked with CCACCA and rapidly degraded.</text>
</comment>
<evidence type="ECO:0000256" key="5">
    <source>
        <dbReference type="ARBA" id="ARBA00022723"/>
    </source>
</evidence>
<feature type="binding site" evidence="11">
    <location>
        <position position="137"/>
    </location>
    <ligand>
        <name>CTP</name>
        <dbReference type="ChEBI" id="CHEBI:37563"/>
    </ligand>
</feature>
<evidence type="ECO:0000256" key="11">
    <source>
        <dbReference type="HAMAP-Rule" id="MF_01261"/>
    </source>
</evidence>
<dbReference type="InterPro" id="IPR012006">
    <property type="entry name" value="CCA_bact"/>
</dbReference>
<dbReference type="InterPro" id="IPR032828">
    <property type="entry name" value="PolyA_RNA-bd"/>
</dbReference>
<proteinExistence type="inferred from homology"/>
<feature type="binding site" evidence="11">
    <location>
        <position position="21"/>
    </location>
    <ligand>
        <name>Mg(2+)</name>
        <dbReference type="ChEBI" id="CHEBI:18420"/>
    </ligand>
</feature>
<dbReference type="PIRSF" id="PIRSF000813">
    <property type="entry name" value="CCA_bact"/>
    <property type="match status" value="1"/>
</dbReference>
<keyword evidence="3 11" id="KW-0819">tRNA processing</keyword>
<comment type="caution">
    <text evidence="13">The sequence shown here is derived from an EMBL/GenBank/DDBJ whole genome shotgun (WGS) entry which is preliminary data.</text>
</comment>
<evidence type="ECO:0000256" key="8">
    <source>
        <dbReference type="ARBA" id="ARBA00022840"/>
    </source>
</evidence>
<organism evidence="13 14">
    <name type="scientific">Undibacterium fentianense</name>
    <dbReference type="NCBI Taxonomy" id="2828728"/>
    <lineage>
        <taxon>Bacteria</taxon>
        <taxon>Pseudomonadati</taxon>
        <taxon>Pseudomonadota</taxon>
        <taxon>Betaproteobacteria</taxon>
        <taxon>Burkholderiales</taxon>
        <taxon>Oxalobacteraceae</taxon>
        <taxon>Undibacterium</taxon>
    </lineage>
</organism>
<comment type="catalytic activity">
    <reaction evidence="11">
        <text>a tRNA precursor + 2 CTP + ATP = a tRNA with a 3' CCA end + 3 diphosphate</text>
        <dbReference type="Rhea" id="RHEA:14433"/>
        <dbReference type="Rhea" id="RHEA-COMP:10465"/>
        <dbReference type="Rhea" id="RHEA-COMP:10468"/>
        <dbReference type="ChEBI" id="CHEBI:30616"/>
        <dbReference type="ChEBI" id="CHEBI:33019"/>
        <dbReference type="ChEBI" id="CHEBI:37563"/>
        <dbReference type="ChEBI" id="CHEBI:74896"/>
        <dbReference type="ChEBI" id="CHEBI:83071"/>
        <dbReference type="EC" id="2.7.7.72"/>
    </reaction>
</comment>
<feature type="binding site" evidence="11">
    <location>
        <position position="140"/>
    </location>
    <ligand>
        <name>CTP</name>
        <dbReference type="ChEBI" id="CHEBI:37563"/>
    </ligand>
</feature>
<comment type="catalytic activity">
    <reaction evidence="11">
        <text>a tRNA with a 3' CCA end + 2 CTP + ATP = a tRNA with a 3' CCACCA end + 3 diphosphate</text>
        <dbReference type="Rhea" id="RHEA:76235"/>
        <dbReference type="Rhea" id="RHEA-COMP:10468"/>
        <dbReference type="Rhea" id="RHEA-COMP:18655"/>
        <dbReference type="ChEBI" id="CHEBI:30616"/>
        <dbReference type="ChEBI" id="CHEBI:33019"/>
        <dbReference type="ChEBI" id="CHEBI:37563"/>
        <dbReference type="ChEBI" id="CHEBI:83071"/>
        <dbReference type="ChEBI" id="CHEBI:195187"/>
    </reaction>
</comment>
<keyword evidence="6 11" id="KW-0547">Nucleotide-binding</keyword>
<keyword evidence="14" id="KW-1185">Reference proteome</keyword>
<evidence type="ECO:0000256" key="1">
    <source>
        <dbReference type="ARBA" id="ARBA00022596"/>
    </source>
</evidence>
<dbReference type="Pfam" id="PF01743">
    <property type="entry name" value="PolyA_pol"/>
    <property type="match status" value="1"/>
</dbReference>
<keyword evidence="11" id="KW-0511">Multifunctional enzyme</keyword>
<dbReference type="EMBL" id="JAGSPJ010000005">
    <property type="protein sequence ID" value="MBR7800999.1"/>
    <property type="molecule type" value="Genomic_DNA"/>
</dbReference>
<keyword evidence="5 11" id="KW-0479">Metal-binding</keyword>
<dbReference type="SUPFAM" id="SSF81891">
    <property type="entry name" value="Poly A polymerase C-terminal region-like"/>
    <property type="match status" value="1"/>
</dbReference>
<dbReference type="GO" id="GO:0042245">
    <property type="term" value="P:RNA repair"/>
    <property type="evidence" value="ECO:0007669"/>
    <property type="project" value="UniProtKB-KW"/>
</dbReference>
<dbReference type="Pfam" id="PF12627">
    <property type="entry name" value="PolyA_pol_RNAbd"/>
    <property type="match status" value="1"/>
</dbReference>
<keyword evidence="4 11" id="KW-0548">Nucleotidyltransferase</keyword>
<dbReference type="GO" id="GO:0000049">
    <property type="term" value="F:tRNA binding"/>
    <property type="evidence" value="ECO:0007669"/>
    <property type="project" value="UniProtKB-UniRule"/>
</dbReference>
<dbReference type="GO" id="GO:0001680">
    <property type="term" value="P:tRNA 3'-terminal CCA addition"/>
    <property type="evidence" value="ECO:0007669"/>
    <property type="project" value="UniProtKB-UniRule"/>
</dbReference>
<keyword evidence="1 11" id="KW-0533">Nickel</keyword>
<dbReference type="PROSITE" id="PS51831">
    <property type="entry name" value="HD"/>
    <property type="match status" value="1"/>
</dbReference>
<evidence type="ECO:0000256" key="6">
    <source>
        <dbReference type="ARBA" id="ARBA00022741"/>
    </source>
</evidence>
<protein>
    <recommendedName>
        <fullName evidence="11">Multifunctional CCA protein</fullName>
    </recommendedName>
    <domain>
        <recommendedName>
            <fullName evidence="11">CCA-adding enzyme</fullName>
            <ecNumber evidence="11">2.7.7.72</ecNumber>
        </recommendedName>
        <alternativeName>
            <fullName evidence="11">CCA tRNA nucleotidyltransferase</fullName>
        </alternativeName>
        <alternativeName>
            <fullName evidence="11">tRNA CCA-pyrophosphorylase</fullName>
        </alternativeName>
        <alternativeName>
            <fullName evidence="11">tRNA adenylyl-/cytidylyl-transferase</fullName>
        </alternativeName>
        <alternativeName>
            <fullName evidence="11">tRNA nucleotidyltransferase</fullName>
        </alternativeName>
        <alternativeName>
            <fullName evidence="11">tRNA-NT</fullName>
        </alternativeName>
    </domain>
    <domain>
        <recommendedName>
            <fullName evidence="11">2'-nucleotidase</fullName>
            <ecNumber evidence="11">3.1.3.-</ecNumber>
        </recommendedName>
    </domain>
    <domain>
        <recommendedName>
            <fullName evidence="11">2',3'-cyclic phosphodiesterase</fullName>
            <ecNumber evidence="11">3.1.4.-</ecNumber>
        </recommendedName>
    </domain>
    <domain>
        <recommendedName>
            <fullName evidence="11">Phosphatase</fullName>
        </recommendedName>
    </domain>
</protein>
<feature type="binding site" evidence="11">
    <location>
        <position position="91"/>
    </location>
    <ligand>
        <name>CTP</name>
        <dbReference type="ChEBI" id="CHEBI:37563"/>
    </ligand>
</feature>
<feature type="binding site" evidence="11">
    <location>
        <position position="140"/>
    </location>
    <ligand>
        <name>ATP</name>
        <dbReference type="ChEBI" id="CHEBI:30616"/>
    </ligand>
</feature>
<dbReference type="GO" id="GO:0004810">
    <property type="term" value="F:CCA tRNA nucleotidyltransferase activity"/>
    <property type="evidence" value="ECO:0007669"/>
    <property type="project" value="UniProtKB-UniRule"/>
</dbReference>
<comment type="cofactor">
    <cofactor evidence="11">
        <name>Mg(2+)</name>
        <dbReference type="ChEBI" id="CHEBI:18420"/>
    </cofactor>
    <text evidence="11">Magnesium is required for nucleotidyltransferase activity.</text>
</comment>
<accession>A0A941E5I3</accession>
<dbReference type="GO" id="GO:0000287">
    <property type="term" value="F:magnesium ion binding"/>
    <property type="evidence" value="ECO:0007669"/>
    <property type="project" value="UniProtKB-UniRule"/>
</dbReference>
<feature type="binding site" evidence="11">
    <location>
        <position position="23"/>
    </location>
    <ligand>
        <name>Mg(2+)</name>
        <dbReference type="ChEBI" id="CHEBI:18420"/>
    </ligand>
</feature>
<dbReference type="GO" id="GO:0005524">
    <property type="term" value="F:ATP binding"/>
    <property type="evidence" value="ECO:0007669"/>
    <property type="project" value="UniProtKB-UniRule"/>
</dbReference>
<comment type="miscellaneous">
    <text evidence="11">A single active site specifically recognizes both ATP and CTP and is responsible for their addition.</text>
</comment>
<dbReference type="EC" id="2.7.7.72" evidence="11"/>